<keyword evidence="2" id="KW-0539">Nucleus</keyword>
<dbReference type="PROSITE" id="PS50048">
    <property type="entry name" value="ZN2_CY6_FUNGAL_2"/>
    <property type="match status" value="1"/>
</dbReference>
<organism evidence="5 6">
    <name type="scientific">Neonectria punicea</name>
    <dbReference type="NCBI Taxonomy" id="979145"/>
    <lineage>
        <taxon>Eukaryota</taxon>
        <taxon>Fungi</taxon>
        <taxon>Dikarya</taxon>
        <taxon>Ascomycota</taxon>
        <taxon>Pezizomycotina</taxon>
        <taxon>Sordariomycetes</taxon>
        <taxon>Hypocreomycetidae</taxon>
        <taxon>Hypocreales</taxon>
        <taxon>Nectriaceae</taxon>
        <taxon>Neonectria</taxon>
    </lineage>
</organism>
<dbReference type="PANTHER" id="PTHR37534:SF9">
    <property type="entry name" value="ZN(II)2CYS6 TRANSCRIPTION FACTOR (EUROFUNG)"/>
    <property type="match status" value="1"/>
</dbReference>
<evidence type="ECO:0000256" key="1">
    <source>
        <dbReference type="ARBA" id="ARBA00004123"/>
    </source>
</evidence>
<dbReference type="SMART" id="SM00066">
    <property type="entry name" value="GAL4"/>
    <property type="match status" value="1"/>
</dbReference>
<feature type="region of interest" description="Disordered" evidence="3">
    <location>
        <begin position="138"/>
        <end position="157"/>
    </location>
</feature>
<dbReference type="InterPro" id="IPR001138">
    <property type="entry name" value="Zn2Cys6_DnaBD"/>
</dbReference>
<dbReference type="PANTHER" id="PTHR37534">
    <property type="entry name" value="TRANSCRIPTIONAL ACTIVATOR PROTEIN UGA3"/>
    <property type="match status" value="1"/>
</dbReference>
<accession>A0ABR1H6U4</accession>
<evidence type="ECO:0000259" key="4">
    <source>
        <dbReference type="PROSITE" id="PS50048"/>
    </source>
</evidence>
<dbReference type="Pfam" id="PF11951">
    <property type="entry name" value="Fungal_trans_2"/>
    <property type="match status" value="1"/>
</dbReference>
<dbReference type="InterPro" id="IPR021858">
    <property type="entry name" value="Fun_TF"/>
</dbReference>
<feature type="domain" description="Zn(2)-C6 fungal-type" evidence="4">
    <location>
        <begin position="12"/>
        <end position="42"/>
    </location>
</feature>
<name>A0ABR1H6U4_9HYPO</name>
<gene>
    <name evidence="5" type="ORF">QQX98_004905</name>
</gene>
<comment type="caution">
    <text evidence="5">The sequence shown here is derived from an EMBL/GenBank/DDBJ whole genome shotgun (WGS) entry which is preliminary data.</text>
</comment>
<dbReference type="InterPro" id="IPR036864">
    <property type="entry name" value="Zn2-C6_fun-type_DNA-bd_sf"/>
</dbReference>
<evidence type="ECO:0000313" key="6">
    <source>
        <dbReference type="Proteomes" id="UP001498476"/>
    </source>
</evidence>
<dbReference type="CDD" id="cd00067">
    <property type="entry name" value="GAL4"/>
    <property type="match status" value="1"/>
</dbReference>
<reference evidence="5 6" key="1">
    <citation type="journal article" date="2025" name="Microbiol. Resour. Announc.">
        <title>Draft genome sequences for Neonectria magnoliae and Neonectria punicea, canker pathogens of Liriodendron tulipifera and Acer saccharum in West Virginia.</title>
        <authorList>
            <person name="Petronek H.M."/>
            <person name="Kasson M.T."/>
            <person name="Metheny A.M."/>
            <person name="Stauder C.M."/>
            <person name="Lovett B."/>
            <person name="Lynch S.C."/>
            <person name="Garnas J.R."/>
            <person name="Kasson L.R."/>
            <person name="Stajich J.E."/>
        </authorList>
    </citation>
    <scope>NUCLEOTIDE SEQUENCE [LARGE SCALE GENOMIC DNA]</scope>
    <source>
        <strain evidence="5 6">NRRL 64653</strain>
    </source>
</reference>
<proteinExistence type="predicted"/>
<dbReference type="PROSITE" id="PS00463">
    <property type="entry name" value="ZN2_CY6_FUNGAL_1"/>
    <property type="match status" value="1"/>
</dbReference>
<comment type="subcellular location">
    <subcellularLocation>
        <location evidence="1">Nucleus</location>
    </subcellularLocation>
</comment>
<evidence type="ECO:0000256" key="2">
    <source>
        <dbReference type="ARBA" id="ARBA00023242"/>
    </source>
</evidence>
<dbReference type="Gene3D" id="4.10.240.10">
    <property type="entry name" value="Zn(2)-C6 fungal-type DNA-binding domain"/>
    <property type="match status" value="1"/>
</dbReference>
<evidence type="ECO:0000256" key="3">
    <source>
        <dbReference type="SAM" id="MobiDB-lite"/>
    </source>
</evidence>
<dbReference type="Pfam" id="PF00172">
    <property type="entry name" value="Zn_clus"/>
    <property type="match status" value="1"/>
</dbReference>
<sequence length="629" mass="70381">MKPAACGRSHFGCSTCRLRKLKCDEARPVCGQCKKGSRDCRFVENSIFRSFEGPSLVGRNHERSGRSPARESALFDESNVWLEVPTELTFVHIDNPYELDSTDSAHQLETHPPHIHDEPIILDEPSMLFPDVPSIPVSPSLDDRTATPPQVPEPQLDPNMMGLYLSRHFKEGPGQWMDVFDTTAFFSCKVPVMATIRPLLKHAICALAAKHLHCIHSAPNTRTRSVSSSERLIYMFQPGVGIDWQHQAAEYYYQAMRGLKSAINTPAFDADPADHTSQSSVVSAAIAILSMYDLMDAPSMGWKPHLSALPLFSPASNPMAIPCSPVTVPQSIVKGPVFWSLARLDFLCASYAYTKITISETQTRLNLDDIPLWQNAGLAADENGVLLPFSPSGSGDIRASTDIQEDTRSNGLIWLLGKIVNYLTSGDAINPEEFALPPGERFPLGVPQEQLLERWKILDTELQKWYDSLPTTFQASVRTRHDAAPANADLNGFEQIWYELPICAATMQSYHMACILLLVNKPQESTAIRTTLSARFRYYRQVQHQVLWHAREICGISLASPPDPVRVHSVLPLYVAGQVFHEPHEQRVVLVLLSAIETELGWATRYHVKKLADEWQEEEHPLRSRFGVD</sequence>
<dbReference type="SUPFAM" id="SSF57701">
    <property type="entry name" value="Zn2/Cys6 DNA-binding domain"/>
    <property type="match status" value="1"/>
</dbReference>
<keyword evidence="6" id="KW-1185">Reference proteome</keyword>
<evidence type="ECO:0000313" key="5">
    <source>
        <dbReference type="EMBL" id="KAK7416847.1"/>
    </source>
</evidence>
<dbReference type="EMBL" id="JAZAVJ010000063">
    <property type="protein sequence ID" value="KAK7416847.1"/>
    <property type="molecule type" value="Genomic_DNA"/>
</dbReference>
<dbReference type="Proteomes" id="UP001498476">
    <property type="component" value="Unassembled WGS sequence"/>
</dbReference>
<protein>
    <recommendedName>
        <fullName evidence="4">Zn(2)-C6 fungal-type domain-containing protein</fullName>
    </recommendedName>
</protein>